<gene>
    <name evidence="2" type="ORF">UFOVP1009_27</name>
</gene>
<evidence type="ECO:0000313" key="2">
    <source>
        <dbReference type="EMBL" id="CAB4178038.1"/>
    </source>
</evidence>
<dbReference type="EMBL" id="LR796957">
    <property type="protein sequence ID" value="CAB4178038.1"/>
    <property type="molecule type" value="Genomic_DNA"/>
</dbReference>
<proteinExistence type="predicted"/>
<evidence type="ECO:0000256" key="1">
    <source>
        <dbReference type="SAM" id="MobiDB-lite"/>
    </source>
</evidence>
<sequence length="579" mass="61879">MARQLKDLAAELDPRNMPLLQGGNNSLFQGVSSKDVGVANQSATTSALASGAKSATERALQGNVDSHKSQIEAIQRTQKAKDTLSDIEMLYDKFSNLPMSVLASPEGKALADQYIPGMDNEVYANTFLPKVAQRKNIINQLNNMAIGQPVSPKDRQSMMELGISNPERYMQLKPKSNGIMDAVGGAIGGAAGAIGNAAGSALGAIGDTAGAIGNAAGPALGAIGNAAGPAFLNAVKGQAQSSSGIGNPLSPLKSGYDQIDELQRMKTTAESRQSPLRKVVLTVNDNNEPDPNGNNKAEFTVDALGNKSFIGTTGLSDKGKEKDRLDRLYIRTDQQKKIAVYRNDLARSLDIYKNKNSINTAEAKNLNSQAIKLEKETLSLENGQTELNTFQTKIVDLIGLINTLESQGKLGAVNGRITNAINTLDPSDPLVAKFKSIQSSLTVDVAKRIQKLGVLSETDYRIVDQMIPQLKGAANYNKEILDTLSKNISQRTDENNQDIRQNRALIESWRAYGGSQIKGNLGPNATVGDAIKGARPSGGQIDPSRLSPQDLGYYNYAKAHPEHPDSKAVLNNLRKGQGL</sequence>
<accession>A0A6J5Q982</accession>
<protein>
    <submittedName>
        <fullName evidence="2">Uncharacterized protein</fullName>
    </submittedName>
</protein>
<organism evidence="2">
    <name type="scientific">uncultured Caudovirales phage</name>
    <dbReference type="NCBI Taxonomy" id="2100421"/>
    <lineage>
        <taxon>Viruses</taxon>
        <taxon>Duplodnaviria</taxon>
        <taxon>Heunggongvirae</taxon>
        <taxon>Uroviricota</taxon>
        <taxon>Caudoviricetes</taxon>
        <taxon>Peduoviridae</taxon>
        <taxon>Maltschvirus</taxon>
        <taxon>Maltschvirus maltsch</taxon>
    </lineage>
</organism>
<name>A0A6J5Q982_9CAUD</name>
<feature type="region of interest" description="Disordered" evidence="1">
    <location>
        <begin position="528"/>
        <end position="547"/>
    </location>
</feature>
<reference evidence="2" key="1">
    <citation type="submission" date="2020-05" db="EMBL/GenBank/DDBJ databases">
        <authorList>
            <person name="Chiriac C."/>
            <person name="Salcher M."/>
            <person name="Ghai R."/>
            <person name="Kavagutti S V."/>
        </authorList>
    </citation>
    <scope>NUCLEOTIDE SEQUENCE</scope>
</reference>